<evidence type="ECO:0000256" key="2">
    <source>
        <dbReference type="PIRSR" id="PIRSR006232-1"/>
    </source>
</evidence>
<dbReference type="Pfam" id="PF02678">
    <property type="entry name" value="Pirin"/>
    <property type="match status" value="1"/>
</dbReference>
<reference evidence="6 7" key="1">
    <citation type="submission" date="2018-09" db="EMBL/GenBank/DDBJ databases">
        <authorList>
            <person name="Zhu H."/>
        </authorList>
    </citation>
    <scope>NUCLEOTIDE SEQUENCE [LARGE SCALE GENOMIC DNA]</scope>
    <source>
        <strain evidence="6 7">K2W22B-5</strain>
    </source>
</reference>
<dbReference type="EMBL" id="QYUL01000005">
    <property type="protein sequence ID" value="RJF77545.1"/>
    <property type="molecule type" value="Genomic_DNA"/>
</dbReference>
<dbReference type="OrthoDB" id="9780903at2"/>
<protein>
    <submittedName>
        <fullName evidence="6">Pirin family protein</fullName>
    </submittedName>
</protein>
<comment type="caution">
    <text evidence="6">The sequence shown here is derived from an EMBL/GenBank/DDBJ whole genome shotgun (WGS) entry which is preliminary data.</text>
</comment>
<dbReference type="InterPro" id="IPR012093">
    <property type="entry name" value="Pirin"/>
</dbReference>
<keyword evidence="2" id="KW-0408">Iron</keyword>
<sequence length="232" mass="25373">MLTIRHRDERGAANMGWLNSQHSFSFGHYHDPDQMGFRALRVINEDRVIPGAGFPTHGHANMEIVSYVLKGALEHKDSIGTGSIIRPGEVQRMSAGRGIRHSEYNASQADPVHFLQIWILPEIHGLAPSYEQSAYSDAEKRGQLRLVGSRDGREGSVTIHQDVDLYATLLDGEESASLPLRPGRHAWVQVARGQVHVNGALLKEGDGAALSDEAAVTLDKADVAEVLVFDLA</sequence>
<keyword evidence="7" id="KW-1185">Reference proteome</keyword>
<proteinExistence type="inferred from homology"/>
<dbReference type="AlphaFoldDB" id="A0A418VN13"/>
<dbReference type="SUPFAM" id="SSF51182">
    <property type="entry name" value="RmlC-like cupins"/>
    <property type="match status" value="1"/>
</dbReference>
<accession>A0A418VN13</accession>
<evidence type="ECO:0000313" key="6">
    <source>
        <dbReference type="EMBL" id="RJF77545.1"/>
    </source>
</evidence>
<organism evidence="6 7">
    <name type="scientific">Azospirillum cavernae</name>
    <dbReference type="NCBI Taxonomy" id="2320860"/>
    <lineage>
        <taxon>Bacteria</taxon>
        <taxon>Pseudomonadati</taxon>
        <taxon>Pseudomonadota</taxon>
        <taxon>Alphaproteobacteria</taxon>
        <taxon>Rhodospirillales</taxon>
        <taxon>Azospirillaceae</taxon>
        <taxon>Azospirillum</taxon>
    </lineage>
</organism>
<feature type="binding site" evidence="2">
    <location>
        <position position="59"/>
    </location>
    <ligand>
        <name>Fe cation</name>
        <dbReference type="ChEBI" id="CHEBI:24875"/>
    </ligand>
</feature>
<dbReference type="Pfam" id="PF17954">
    <property type="entry name" value="Pirin_C_2"/>
    <property type="match status" value="1"/>
</dbReference>
<feature type="binding site" evidence="2">
    <location>
        <position position="103"/>
    </location>
    <ligand>
        <name>Fe cation</name>
        <dbReference type="ChEBI" id="CHEBI:24875"/>
    </ligand>
</feature>
<feature type="binding site" evidence="2">
    <location>
        <position position="101"/>
    </location>
    <ligand>
        <name>Fe cation</name>
        <dbReference type="ChEBI" id="CHEBI:24875"/>
    </ligand>
</feature>
<dbReference type="Gene3D" id="2.60.120.10">
    <property type="entry name" value="Jelly Rolls"/>
    <property type="match status" value="2"/>
</dbReference>
<comment type="cofactor">
    <cofactor evidence="2">
        <name>Fe cation</name>
        <dbReference type="ChEBI" id="CHEBI:24875"/>
    </cofactor>
    <text evidence="2">Binds 1 Fe cation per subunit.</text>
</comment>
<keyword evidence="2" id="KW-0479">Metal-binding</keyword>
<dbReference type="GO" id="GO:0046872">
    <property type="term" value="F:metal ion binding"/>
    <property type="evidence" value="ECO:0007669"/>
    <property type="project" value="UniProtKB-KW"/>
</dbReference>
<dbReference type="PANTHER" id="PTHR43212:SF3">
    <property type="entry name" value="QUERCETIN 2,3-DIOXYGENASE"/>
    <property type="match status" value="1"/>
</dbReference>
<dbReference type="InterPro" id="IPR003829">
    <property type="entry name" value="Pirin_N_dom"/>
</dbReference>
<dbReference type="CDD" id="cd02910">
    <property type="entry name" value="cupin_Yhhw_N"/>
    <property type="match status" value="1"/>
</dbReference>
<evidence type="ECO:0000259" key="4">
    <source>
        <dbReference type="Pfam" id="PF02678"/>
    </source>
</evidence>
<evidence type="ECO:0000256" key="1">
    <source>
        <dbReference type="ARBA" id="ARBA00008416"/>
    </source>
</evidence>
<dbReference type="InterPro" id="IPR041602">
    <property type="entry name" value="Quercetinase_C"/>
</dbReference>
<dbReference type="InterPro" id="IPR014710">
    <property type="entry name" value="RmlC-like_jellyroll"/>
</dbReference>
<feature type="domain" description="Quercetin 2,3-dioxygenase C-terminal cupin" evidence="5">
    <location>
        <begin position="146"/>
        <end position="231"/>
    </location>
</feature>
<feature type="binding site" evidence="2">
    <location>
        <position position="57"/>
    </location>
    <ligand>
        <name>Fe cation</name>
        <dbReference type="ChEBI" id="CHEBI:24875"/>
    </ligand>
</feature>
<dbReference type="CDD" id="cd20311">
    <property type="entry name" value="cupin_Yhhw_C"/>
    <property type="match status" value="1"/>
</dbReference>
<dbReference type="RefSeq" id="WP_119833990.1">
    <property type="nucleotide sequence ID" value="NZ_QYUL01000005.1"/>
</dbReference>
<comment type="similarity">
    <text evidence="1 3">Belongs to the pirin family.</text>
</comment>
<dbReference type="InterPro" id="IPR011051">
    <property type="entry name" value="RmlC_Cupin_sf"/>
</dbReference>
<evidence type="ECO:0000256" key="3">
    <source>
        <dbReference type="RuleBase" id="RU003457"/>
    </source>
</evidence>
<gene>
    <name evidence="6" type="ORF">D3877_27700</name>
</gene>
<evidence type="ECO:0000259" key="5">
    <source>
        <dbReference type="Pfam" id="PF17954"/>
    </source>
</evidence>
<dbReference type="PIRSF" id="PIRSF006232">
    <property type="entry name" value="Pirin"/>
    <property type="match status" value="1"/>
</dbReference>
<name>A0A418VN13_9PROT</name>
<dbReference type="Proteomes" id="UP000283458">
    <property type="component" value="Unassembled WGS sequence"/>
</dbReference>
<feature type="domain" description="Pirin N-terminal" evidence="4">
    <location>
        <begin position="9"/>
        <end position="119"/>
    </location>
</feature>
<evidence type="ECO:0000313" key="7">
    <source>
        <dbReference type="Proteomes" id="UP000283458"/>
    </source>
</evidence>
<dbReference type="PANTHER" id="PTHR43212">
    <property type="entry name" value="QUERCETIN 2,3-DIOXYGENASE"/>
    <property type="match status" value="1"/>
</dbReference>